<dbReference type="RefSeq" id="WP_103045336.1">
    <property type="nucleotide sequence ID" value="NZ_BAABBP010000027.1"/>
</dbReference>
<dbReference type="InterPro" id="IPR038404">
    <property type="entry name" value="TRAP_DctP_sf"/>
</dbReference>
<feature type="signal peptide" evidence="2">
    <location>
        <begin position="1"/>
        <end position="24"/>
    </location>
</feature>
<dbReference type="CDD" id="cd13665">
    <property type="entry name" value="PBP2_TRAP_Dctp3_4"/>
    <property type="match status" value="1"/>
</dbReference>
<feature type="chain" id="PRO_5047280713" evidence="2">
    <location>
        <begin position="25"/>
        <end position="342"/>
    </location>
</feature>
<evidence type="ECO:0000313" key="3">
    <source>
        <dbReference type="EMBL" id="GAA4001246.1"/>
    </source>
</evidence>
<keyword evidence="1 2" id="KW-0732">Signal</keyword>
<name>A0ABP7RRJ0_9BURK</name>
<dbReference type="PANTHER" id="PTHR33376">
    <property type="match status" value="1"/>
</dbReference>
<dbReference type="PANTHER" id="PTHR33376:SF15">
    <property type="entry name" value="BLL6794 PROTEIN"/>
    <property type="match status" value="1"/>
</dbReference>
<accession>A0ABP7RRJ0</accession>
<sequence length="342" mass="36895">MKVRTLALSAVLAALVPAALPVAAQEVTLKIAHFLPSAAPAQQQVLEPWCAEMNKESQGRIQCQFYPAMQLGGTPAQLADQAKNGIADVVWTAPGYSAGRFPLIETFELPFVVKDPVSSSRAVWKFYQAHAQKEFAAYKVLAFHTDGGQAFHTAKKAVRSLPDINGLKLRTSTRMGAKTLQALGGSPVAMPPAQVTEAIAKGVVDGALTAWELLYPTKLSEVTKYHTQPAAGMAYPSATVLTVLMNQRKYDSLPADLKAIVDKTTGDALVERFGAVWQSVNEDTLKRIQEQGNEVITLDPAQTDALKQAARGVEDDWIKQMAGKKIDGKKLLDEARTLAGTN</sequence>
<dbReference type="EMBL" id="BAABBP010000027">
    <property type="protein sequence ID" value="GAA4001246.1"/>
    <property type="molecule type" value="Genomic_DNA"/>
</dbReference>
<evidence type="ECO:0000313" key="4">
    <source>
        <dbReference type="Proteomes" id="UP001501627"/>
    </source>
</evidence>
<protein>
    <submittedName>
        <fullName evidence="3">TRAP transporter substrate-binding protein</fullName>
    </submittedName>
</protein>
<organism evidence="3 4">
    <name type="scientific">Comamonas faecalis</name>
    <dbReference type="NCBI Taxonomy" id="1387849"/>
    <lineage>
        <taxon>Bacteria</taxon>
        <taxon>Pseudomonadati</taxon>
        <taxon>Pseudomonadota</taxon>
        <taxon>Betaproteobacteria</taxon>
        <taxon>Burkholderiales</taxon>
        <taxon>Comamonadaceae</taxon>
        <taxon>Comamonas</taxon>
    </lineage>
</organism>
<dbReference type="NCBIfam" id="NF037995">
    <property type="entry name" value="TRAP_S1"/>
    <property type="match status" value="1"/>
</dbReference>
<dbReference type="Gene3D" id="3.40.190.170">
    <property type="entry name" value="Bacterial extracellular solute-binding protein, family 7"/>
    <property type="match status" value="1"/>
</dbReference>
<keyword evidence="4" id="KW-1185">Reference proteome</keyword>
<proteinExistence type="predicted"/>
<comment type="caution">
    <text evidence="3">The sequence shown here is derived from an EMBL/GenBank/DDBJ whole genome shotgun (WGS) entry which is preliminary data.</text>
</comment>
<reference evidence="4" key="1">
    <citation type="journal article" date="2019" name="Int. J. Syst. Evol. Microbiol.">
        <title>The Global Catalogue of Microorganisms (GCM) 10K type strain sequencing project: providing services to taxonomists for standard genome sequencing and annotation.</title>
        <authorList>
            <consortium name="The Broad Institute Genomics Platform"/>
            <consortium name="The Broad Institute Genome Sequencing Center for Infectious Disease"/>
            <person name="Wu L."/>
            <person name="Ma J."/>
        </authorList>
    </citation>
    <scope>NUCLEOTIDE SEQUENCE [LARGE SCALE GENOMIC DNA]</scope>
    <source>
        <strain evidence="4">JCM 17561</strain>
    </source>
</reference>
<gene>
    <name evidence="3" type="ORF">GCM10022279_26490</name>
</gene>
<dbReference type="Pfam" id="PF03480">
    <property type="entry name" value="DctP"/>
    <property type="match status" value="1"/>
</dbReference>
<evidence type="ECO:0000256" key="1">
    <source>
        <dbReference type="ARBA" id="ARBA00022729"/>
    </source>
</evidence>
<dbReference type="InterPro" id="IPR018389">
    <property type="entry name" value="DctP_fam"/>
</dbReference>
<dbReference type="Proteomes" id="UP001501627">
    <property type="component" value="Unassembled WGS sequence"/>
</dbReference>
<evidence type="ECO:0000256" key="2">
    <source>
        <dbReference type="SAM" id="SignalP"/>
    </source>
</evidence>